<protein>
    <recommendedName>
        <fullName evidence="1">SnoaL-like domain-containing protein</fullName>
    </recommendedName>
</protein>
<dbReference type="SUPFAM" id="SSF54427">
    <property type="entry name" value="NTF2-like"/>
    <property type="match status" value="1"/>
</dbReference>
<proteinExistence type="predicted"/>
<gene>
    <name evidence="2" type="ORF">EZS27_006114</name>
    <name evidence="3" type="ORF">EZS27_006131</name>
</gene>
<evidence type="ECO:0000259" key="1">
    <source>
        <dbReference type="Pfam" id="PF12680"/>
    </source>
</evidence>
<reference evidence="3" key="1">
    <citation type="submission" date="2019-03" db="EMBL/GenBank/DDBJ databases">
        <title>Single cell metagenomics reveals metabolic interactions within the superorganism composed of flagellate Streblomastix strix and complex community of Bacteroidetes bacteria on its surface.</title>
        <authorList>
            <person name="Treitli S.C."/>
            <person name="Kolisko M."/>
            <person name="Husnik F."/>
            <person name="Keeling P."/>
            <person name="Hampl V."/>
        </authorList>
    </citation>
    <scope>NUCLEOTIDE SEQUENCE</scope>
    <source>
        <strain evidence="3">STM</strain>
    </source>
</reference>
<comment type="caution">
    <text evidence="3">The sequence shown here is derived from an EMBL/GenBank/DDBJ whole genome shotgun (WGS) entry which is preliminary data.</text>
</comment>
<feature type="domain" description="SnoaL-like" evidence="1">
    <location>
        <begin position="8"/>
        <end position="109"/>
    </location>
</feature>
<name>A0A5J4SJF8_9ZZZZ</name>
<sequence length="160" mass="18559">MNTQTLINKFYQSFASGDVESMITCYHDDVVFHDPAFGTLHGERAKSMWRMLLNRADGNIKIQFRNVEANDISGRADWLAEYHYGPHKRKVINNVSAKFEFKDGKIIKHTDHFDLWKWTKQALGTTGYLLGWSTFMKNKIQKMTNDSLAKFISKSGRFSK</sequence>
<evidence type="ECO:0000313" key="2">
    <source>
        <dbReference type="EMBL" id="KAA6346349.1"/>
    </source>
</evidence>
<dbReference type="Pfam" id="PF12680">
    <property type="entry name" value="SnoaL_2"/>
    <property type="match status" value="1"/>
</dbReference>
<dbReference type="EMBL" id="SNRY01000133">
    <property type="protein sequence ID" value="KAA6346366.1"/>
    <property type="molecule type" value="Genomic_DNA"/>
</dbReference>
<organism evidence="3">
    <name type="scientific">termite gut metagenome</name>
    <dbReference type="NCBI Taxonomy" id="433724"/>
    <lineage>
        <taxon>unclassified sequences</taxon>
        <taxon>metagenomes</taxon>
        <taxon>organismal metagenomes</taxon>
    </lineage>
</organism>
<dbReference type="InterPro" id="IPR037401">
    <property type="entry name" value="SnoaL-like"/>
</dbReference>
<accession>A0A5J4SJF8</accession>
<evidence type="ECO:0000313" key="3">
    <source>
        <dbReference type="EMBL" id="KAA6346366.1"/>
    </source>
</evidence>
<dbReference type="InterPro" id="IPR032710">
    <property type="entry name" value="NTF2-like_dom_sf"/>
</dbReference>
<dbReference type="EMBL" id="SNRY01000133">
    <property type="protein sequence ID" value="KAA6346349.1"/>
    <property type="molecule type" value="Genomic_DNA"/>
</dbReference>
<dbReference type="AlphaFoldDB" id="A0A5J4SJF8"/>
<dbReference type="Gene3D" id="3.10.450.50">
    <property type="match status" value="1"/>
</dbReference>